<reference evidence="2 3" key="1">
    <citation type="submission" date="2019-08" db="EMBL/GenBank/DDBJ databases">
        <title>Bacillus genomes from the desert of Cuatro Cienegas, Coahuila.</title>
        <authorList>
            <person name="Olmedo-Alvarez G."/>
        </authorList>
    </citation>
    <scope>NUCLEOTIDE SEQUENCE [LARGE SCALE GENOMIC DNA]</scope>
    <source>
        <strain evidence="2 3">CH451a_14T</strain>
    </source>
</reference>
<evidence type="ECO:0000313" key="3">
    <source>
        <dbReference type="Proteomes" id="UP000325054"/>
    </source>
</evidence>
<dbReference type="OrthoDB" id="9802985at2"/>
<dbReference type="AlphaFoldDB" id="A0A5D4TL06"/>
<feature type="domain" description="ISXO2-like transposase" evidence="1">
    <location>
        <begin position="145"/>
        <end position="303"/>
    </location>
</feature>
<sequence>MIKDIYATFSDLTKDEQIQLFNLLKEDFIDNEDADMKDAYTTIRETRFKEGLGCVHCGSVKVKRNGKYRERQRYLCRDCGKSFNDLSNTPIAGTRYLGKWAKYFHMMVEGYTLPKIAKCLKIHISTAFYWRHKILFALRSMGYQMLKGIIESDETFFKESLKGRRTLDRKPKKRGGRDKLRGISHLKIAVVVAQDRNGQVIAQKAGNGRVKAEEIDAVIGSYIDPSALLCTDTATNYKKFAQIKALKHEPINLSKEGYIKKGIYHLQNVNNYHKRLKGWMDRFQGVATKYLDNYLYWFSFLQQSKKLAEKEQINQMLLNACQNSNSITVNFLREV</sequence>
<name>A0A5D4TL06_9BACI</name>
<dbReference type="Proteomes" id="UP000325054">
    <property type="component" value="Unassembled WGS sequence"/>
</dbReference>
<dbReference type="NCBIfam" id="NF033547">
    <property type="entry name" value="transpos_IS1595"/>
    <property type="match status" value="1"/>
</dbReference>
<dbReference type="EMBL" id="VTEW01000016">
    <property type="protein sequence ID" value="TYS75471.1"/>
    <property type="molecule type" value="Genomic_DNA"/>
</dbReference>
<organism evidence="2 3">
    <name type="scientific">Rossellomorea aquimaris</name>
    <dbReference type="NCBI Taxonomy" id="189382"/>
    <lineage>
        <taxon>Bacteria</taxon>
        <taxon>Bacillati</taxon>
        <taxon>Bacillota</taxon>
        <taxon>Bacilli</taxon>
        <taxon>Bacillales</taxon>
        <taxon>Bacillaceae</taxon>
        <taxon>Rossellomorea</taxon>
    </lineage>
</organism>
<proteinExistence type="predicted"/>
<dbReference type="RefSeq" id="WP_148992574.1">
    <property type="nucleotide sequence ID" value="NZ_VTEW01000016.1"/>
</dbReference>
<evidence type="ECO:0000313" key="2">
    <source>
        <dbReference type="EMBL" id="TYS75471.1"/>
    </source>
</evidence>
<gene>
    <name evidence="2" type="ORF">FZC80_16885</name>
</gene>
<accession>A0A5D4TL06</accession>
<evidence type="ECO:0000259" key="1">
    <source>
        <dbReference type="SMART" id="SM01126"/>
    </source>
</evidence>
<dbReference type="SMART" id="SM01126">
    <property type="entry name" value="DDE_Tnp_IS1595"/>
    <property type="match status" value="1"/>
</dbReference>
<dbReference type="Pfam" id="PF12762">
    <property type="entry name" value="DDE_Tnp_IS1595"/>
    <property type="match status" value="1"/>
</dbReference>
<dbReference type="InterPro" id="IPR024445">
    <property type="entry name" value="Tnp_ISXO2-like"/>
</dbReference>
<comment type="caution">
    <text evidence="2">The sequence shown here is derived from an EMBL/GenBank/DDBJ whole genome shotgun (WGS) entry which is preliminary data.</text>
</comment>
<protein>
    <submittedName>
        <fullName evidence="2">IS1595 family transposase</fullName>
    </submittedName>
</protein>